<name>A0A195BA83_9HYME</name>
<accession>A0A195BA83</accession>
<dbReference type="AlphaFoldDB" id="A0A195BA83"/>
<keyword evidence="3" id="KW-1185">Reference proteome</keyword>
<protein>
    <submittedName>
        <fullName evidence="2">Uncharacterized protein</fullName>
    </submittedName>
</protein>
<gene>
    <name evidence="2" type="ORF">ALC53_08446</name>
</gene>
<dbReference type="STRING" id="520822.A0A195BA83"/>
<organism evidence="2 3">
    <name type="scientific">Atta colombica</name>
    <dbReference type="NCBI Taxonomy" id="520822"/>
    <lineage>
        <taxon>Eukaryota</taxon>
        <taxon>Metazoa</taxon>
        <taxon>Ecdysozoa</taxon>
        <taxon>Arthropoda</taxon>
        <taxon>Hexapoda</taxon>
        <taxon>Insecta</taxon>
        <taxon>Pterygota</taxon>
        <taxon>Neoptera</taxon>
        <taxon>Endopterygota</taxon>
        <taxon>Hymenoptera</taxon>
        <taxon>Apocrita</taxon>
        <taxon>Aculeata</taxon>
        <taxon>Formicoidea</taxon>
        <taxon>Formicidae</taxon>
        <taxon>Myrmicinae</taxon>
        <taxon>Atta</taxon>
    </lineage>
</organism>
<evidence type="ECO:0000313" key="3">
    <source>
        <dbReference type="Proteomes" id="UP000078540"/>
    </source>
</evidence>
<evidence type="ECO:0000256" key="1">
    <source>
        <dbReference type="SAM" id="MobiDB-lite"/>
    </source>
</evidence>
<reference evidence="2 3" key="1">
    <citation type="submission" date="2015-09" db="EMBL/GenBank/DDBJ databases">
        <title>Atta colombica WGS genome.</title>
        <authorList>
            <person name="Nygaard S."/>
            <person name="Hu H."/>
            <person name="Boomsma J."/>
            <person name="Zhang G."/>
        </authorList>
    </citation>
    <scope>NUCLEOTIDE SEQUENCE [LARGE SCALE GENOMIC DNA]</scope>
    <source>
        <strain evidence="2">Treedump-2</strain>
        <tissue evidence="2">Whole body</tissue>
    </source>
</reference>
<sequence length="214" mass="24177">MEGQRVKQNTKRNLDQIGGGHLVRDTDKQFEGLLNEEESRLIECLNSAIDKQILDTFCREELFADRFRNGNLINSSINFVAFEDTINHPLNSPDLSANQANNQLFMEQLNGIVSNNAESDRQIVKNLDQIGRHFVRNLDQIGGGHLIRSIDYPNARTKQRIDQPMSILEKLHFTRNLDHIGGGNLVRNLNQIGGRNLVRNLDPIGGGNLVRSLN</sequence>
<proteinExistence type="predicted"/>
<evidence type="ECO:0000313" key="2">
    <source>
        <dbReference type="EMBL" id="KYM81104.1"/>
    </source>
</evidence>
<feature type="region of interest" description="Disordered" evidence="1">
    <location>
        <begin position="1"/>
        <end position="20"/>
    </location>
</feature>
<dbReference type="EMBL" id="KQ976542">
    <property type="protein sequence ID" value="KYM81104.1"/>
    <property type="molecule type" value="Genomic_DNA"/>
</dbReference>
<dbReference type="Proteomes" id="UP000078540">
    <property type="component" value="Unassembled WGS sequence"/>
</dbReference>